<dbReference type="InterPro" id="IPR001810">
    <property type="entry name" value="F-box_dom"/>
</dbReference>
<dbReference type="OMA" id="NDSAMSY"/>
<dbReference type="Proteomes" id="UP000006671">
    <property type="component" value="Unassembled WGS sequence"/>
</dbReference>
<dbReference type="eggNOG" id="KOG4341">
    <property type="taxonomic scope" value="Eukaryota"/>
</dbReference>
<dbReference type="Pfam" id="PF00646">
    <property type="entry name" value="F-box"/>
    <property type="match status" value="1"/>
</dbReference>
<dbReference type="SUPFAM" id="SSF52047">
    <property type="entry name" value="RNI-like"/>
    <property type="match status" value="2"/>
</dbReference>
<dbReference type="InParanoid" id="D2V8Q3"/>
<gene>
    <name evidence="4" type="ORF">NAEGRDRAFT_47566</name>
</gene>
<feature type="compositionally biased region" description="Acidic residues" evidence="2">
    <location>
        <begin position="271"/>
        <end position="287"/>
    </location>
</feature>
<reference evidence="4 5" key="1">
    <citation type="journal article" date="2010" name="Cell">
        <title>The genome of Naegleria gruberi illuminates early eukaryotic versatility.</title>
        <authorList>
            <person name="Fritz-Laylin L.K."/>
            <person name="Prochnik S.E."/>
            <person name="Ginger M.L."/>
            <person name="Dacks J.B."/>
            <person name="Carpenter M.L."/>
            <person name="Field M.C."/>
            <person name="Kuo A."/>
            <person name="Paredez A."/>
            <person name="Chapman J."/>
            <person name="Pham J."/>
            <person name="Shu S."/>
            <person name="Neupane R."/>
            <person name="Cipriano M."/>
            <person name="Mancuso J."/>
            <person name="Tu H."/>
            <person name="Salamov A."/>
            <person name="Lindquist E."/>
            <person name="Shapiro H."/>
            <person name="Lucas S."/>
            <person name="Grigoriev I.V."/>
            <person name="Cande W.Z."/>
            <person name="Fulton C."/>
            <person name="Rokhsar D.S."/>
            <person name="Dawson S.C."/>
        </authorList>
    </citation>
    <scope>NUCLEOTIDE SEQUENCE [LARGE SCALE GENOMIC DNA]</scope>
    <source>
        <strain evidence="4 5">NEG-M</strain>
    </source>
</reference>
<evidence type="ECO:0000313" key="4">
    <source>
        <dbReference type="EMBL" id="EFC46842.1"/>
    </source>
</evidence>
<feature type="region of interest" description="Disordered" evidence="2">
    <location>
        <begin position="266"/>
        <end position="292"/>
    </location>
</feature>
<evidence type="ECO:0000259" key="3">
    <source>
        <dbReference type="PROSITE" id="PS50181"/>
    </source>
</evidence>
<dbReference type="Gene3D" id="3.80.10.10">
    <property type="entry name" value="Ribonuclease Inhibitor"/>
    <property type="match status" value="3"/>
</dbReference>
<accession>D2V8Q3</accession>
<evidence type="ECO:0000256" key="1">
    <source>
        <dbReference type="ARBA" id="ARBA00022786"/>
    </source>
</evidence>
<dbReference type="InterPro" id="IPR006553">
    <property type="entry name" value="Leu-rich_rpt_Cys-con_subtyp"/>
</dbReference>
<keyword evidence="5" id="KW-1185">Reference proteome</keyword>
<dbReference type="VEuPathDB" id="AmoebaDB:NAEGRDRAFT_47566"/>
<keyword evidence="1" id="KW-0833">Ubl conjugation pathway</keyword>
<evidence type="ECO:0000256" key="2">
    <source>
        <dbReference type="SAM" id="MobiDB-lite"/>
    </source>
</evidence>
<feature type="region of interest" description="Disordered" evidence="2">
    <location>
        <begin position="64"/>
        <end position="83"/>
    </location>
</feature>
<dbReference type="Gene3D" id="1.20.1280.50">
    <property type="match status" value="1"/>
</dbReference>
<sequence length="675" mass="75562">MFVLKKSKDKPPINTTPTGASSPSTTTHHTNSTISVTSSSNNDKRLSLTSTNLARLFLSKPSPNVVNHAESAKNTSSSSSHIPKINVESSLETNSNINSYNQKSSLIVNASPTSNSSFLKSKSKQKRRKHKKRIKNLRKKFYYPEDTSQLIRYSDIDFGYGSDYEFSFSDLPDEIIVQIFQYIPVVYLAKNFSVVSKKWSSEDFQITDKGLLQLAHKYIYSNADYLAMPPAIDPISGNFDLNFDYEQHLDSIDESASVYSSTAFDTQSYNGEDDENTEAIGEEDDDVTSTASTDISSFTNTKFSKAIAPTPFNVLYYQRNFGFTSKRNPNSREPNYGLQTLHTLNVQGCHYITDNGVKYLTYISQNLTHLNLRGCTKVNDSAMSYISQFSQLNYLDMTGCVNVTDLGVKHLSQSACKTKLKYLDLTFCHQVTDEGVRYLSEMTELEDLTLQCCRHITAKGLTQLVNSCQNIRVLNLTGCHLLEISGVRSGSLPKLEKLSMMGCKLTSDNCLRVISDWTCNLKELVLSFSDMITDGGIERVIINSKNLSHLNLKKCSNITDKSLECISKHLSNVVEYLNLTGVRGFTNGGLKYLENCTSLKEFVIQRCIHVNNEGLAHLAYCPSLEILDISENTLITGDELLKLCKKGKLKQLKIEKCKISKEIINTLSQTVVITQ</sequence>
<dbReference type="InterPro" id="IPR032675">
    <property type="entry name" value="LRR_dom_sf"/>
</dbReference>
<dbReference type="RefSeq" id="XP_002679586.1">
    <property type="nucleotide sequence ID" value="XM_002679540.1"/>
</dbReference>
<dbReference type="PROSITE" id="PS50181">
    <property type="entry name" value="FBOX"/>
    <property type="match status" value="1"/>
</dbReference>
<name>D2V8Q3_NAEGR</name>
<dbReference type="SMART" id="SM00367">
    <property type="entry name" value="LRR_CC"/>
    <property type="match status" value="10"/>
</dbReference>
<dbReference type="GeneID" id="8848861"/>
<dbReference type="PANTHER" id="PTHR13382">
    <property type="entry name" value="MITOCHONDRIAL ATP SYNTHASE COUPLING FACTOR B"/>
    <property type="match status" value="1"/>
</dbReference>
<dbReference type="SUPFAM" id="SSF81383">
    <property type="entry name" value="F-box domain"/>
    <property type="match status" value="1"/>
</dbReference>
<protein>
    <recommendedName>
        <fullName evidence="3">F-box domain-containing protein</fullName>
    </recommendedName>
</protein>
<feature type="domain" description="F-box" evidence="3">
    <location>
        <begin position="165"/>
        <end position="223"/>
    </location>
</feature>
<dbReference type="InterPro" id="IPR050648">
    <property type="entry name" value="F-box_LRR-repeat"/>
</dbReference>
<dbReference type="InterPro" id="IPR057207">
    <property type="entry name" value="FBXL15_LRR"/>
</dbReference>
<evidence type="ECO:0000313" key="5">
    <source>
        <dbReference type="Proteomes" id="UP000006671"/>
    </source>
</evidence>
<proteinExistence type="predicted"/>
<dbReference type="OrthoDB" id="550575at2759"/>
<feature type="region of interest" description="Disordered" evidence="2">
    <location>
        <begin position="1"/>
        <end position="44"/>
    </location>
</feature>
<dbReference type="KEGG" id="ngr:NAEGRDRAFT_47566"/>
<dbReference type="Pfam" id="PF25372">
    <property type="entry name" value="DUF7885"/>
    <property type="match status" value="2"/>
</dbReference>
<feature type="compositionally biased region" description="Low complexity" evidence="2">
    <location>
        <begin position="15"/>
        <end position="41"/>
    </location>
</feature>
<dbReference type="EMBL" id="GG738857">
    <property type="protein sequence ID" value="EFC46842.1"/>
    <property type="molecule type" value="Genomic_DNA"/>
</dbReference>
<dbReference type="InterPro" id="IPR036047">
    <property type="entry name" value="F-box-like_dom_sf"/>
</dbReference>
<dbReference type="AlphaFoldDB" id="D2V8Q3"/>
<dbReference type="PANTHER" id="PTHR13382:SF10">
    <property type="entry name" value="ATP SYNTHASE SUBUNIT S, MITOCHONDRIAL"/>
    <property type="match status" value="1"/>
</dbReference>
<organism evidence="5">
    <name type="scientific">Naegleria gruberi</name>
    <name type="common">Amoeba</name>
    <dbReference type="NCBI Taxonomy" id="5762"/>
    <lineage>
        <taxon>Eukaryota</taxon>
        <taxon>Discoba</taxon>
        <taxon>Heterolobosea</taxon>
        <taxon>Tetramitia</taxon>
        <taxon>Eutetramitia</taxon>
        <taxon>Vahlkampfiidae</taxon>
        <taxon>Naegleria</taxon>
    </lineage>
</organism>
<dbReference type="GO" id="GO:0005737">
    <property type="term" value="C:cytoplasm"/>
    <property type="evidence" value="ECO:0007669"/>
    <property type="project" value="TreeGrafter"/>
</dbReference>
<dbReference type="STRING" id="5762.D2V8Q3"/>